<reference evidence="2 3" key="1">
    <citation type="journal article" date="2024" name="IMA Fungus">
        <title>IMA Genome - F19 : A genome assembly and annotation guide to empower mycologists, including annotated draft genome sequences of Ceratocystis pirilliformis, Diaporthe australafricana, Fusarium ophioides, Paecilomyces lecythidis, and Sporothrix stenoceras.</title>
        <authorList>
            <person name="Aylward J."/>
            <person name="Wilson A.M."/>
            <person name="Visagie C.M."/>
            <person name="Spraker J."/>
            <person name="Barnes I."/>
            <person name="Buitendag C."/>
            <person name="Ceriani C."/>
            <person name="Del Mar Angel L."/>
            <person name="du Plessis D."/>
            <person name="Fuchs T."/>
            <person name="Gasser K."/>
            <person name="Kramer D."/>
            <person name="Li W."/>
            <person name="Munsamy K."/>
            <person name="Piso A."/>
            <person name="Price J.L."/>
            <person name="Sonnekus B."/>
            <person name="Thomas C."/>
            <person name="van der Nest A."/>
            <person name="van Dijk A."/>
            <person name="van Heerden A."/>
            <person name="van Vuuren N."/>
            <person name="Yilmaz N."/>
            <person name="Duong T.A."/>
            <person name="van der Merwe N.A."/>
            <person name="Wingfield M.J."/>
            <person name="Wingfield B.D."/>
        </authorList>
    </citation>
    <scope>NUCLEOTIDE SEQUENCE [LARGE SCALE GENOMIC DNA]</scope>
    <source>
        <strain evidence="2 3">CMW 18300</strain>
    </source>
</reference>
<dbReference type="Pfam" id="PF01425">
    <property type="entry name" value="Amidase"/>
    <property type="match status" value="1"/>
</dbReference>
<accession>A0ABR3W6U2</accession>
<dbReference type="Gene3D" id="3.90.1300.10">
    <property type="entry name" value="Amidase signature (AS) domain"/>
    <property type="match status" value="2"/>
</dbReference>
<organism evidence="2 3">
    <name type="scientific">Diaporthe australafricana</name>
    <dbReference type="NCBI Taxonomy" id="127596"/>
    <lineage>
        <taxon>Eukaryota</taxon>
        <taxon>Fungi</taxon>
        <taxon>Dikarya</taxon>
        <taxon>Ascomycota</taxon>
        <taxon>Pezizomycotina</taxon>
        <taxon>Sordariomycetes</taxon>
        <taxon>Sordariomycetidae</taxon>
        <taxon>Diaporthales</taxon>
        <taxon>Diaporthaceae</taxon>
        <taxon>Diaporthe</taxon>
    </lineage>
</organism>
<dbReference type="SUPFAM" id="SSF75304">
    <property type="entry name" value="Amidase signature (AS) enzymes"/>
    <property type="match status" value="1"/>
</dbReference>
<sequence>MAHVQRPFASKTVDIVTATAGKLRQLLDAGTISSEDLVRLYLDQIAKHNYDGMKLHAITAIAPSEKLLAKARALDQERRTSGPRSSLHGIPITVKDLFLAPSFDLEVTCGSFALKRLNASEDAAVVTSLADAGCIIIGLANLTEWANCRGPMTSGWSAIGDLTQSPCVRGGVDPNDKWMGHSTTAGSSSGSAVGTAAGFSTLSVGSEADGSIVQPAETAMLKTLKKVESLGGKVAYNESLLMPAKAMDEYKTAPMGDIFNRETVSSFNRFLALFDSSELRTLEDLIEFNKRNAELEFPPFAPDQSKFEAGLTDKMTDEEYETGLKQLRKSFRDAIEKCFEATGADVIMASGQTFLPTMAAAAGYLLASVPVGFASYNGRPYGMEIMARNHEKEKIFKDMSAWEASFPRGRQAPPQLIDWEKEPHL</sequence>
<dbReference type="InterPro" id="IPR036928">
    <property type="entry name" value="AS_sf"/>
</dbReference>
<feature type="domain" description="Amidase" evidence="1">
    <location>
        <begin position="36"/>
        <end position="217"/>
    </location>
</feature>
<evidence type="ECO:0000313" key="3">
    <source>
        <dbReference type="Proteomes" id="UP001583177"/>
    </source>
</evidence>
<protein>
    <recommendedName>
        <fullName evidence="1">Amidase domain-containing protein</fullName>
    </recommendedName>
</protein>
<dbReference type="EMBL" id="JAWRVE010000136">
    <property type="protein sequence ID" value="KAL1854807.1"/>
    <property type="molecule type" value="Genomic_DNA"/>
</dbReference>
<evidence type="ECO:0000259" key="1">
    <source>
        <dbReference type="Pfam" id="PF01425"/>
    </source>
</evidence>
<name>A0ABR3W6U2_9PEZI</name>
<evidence type="ECO:0000313" key="2">
    <source>
        <dbReference type="EMBL" id="KAL1854807.1"/>
    </source>
</evidence>
<comment type="caution">
    <text evidence="2">The sequence shown here is derived from an EMBL/GenBank/DDBJ whole genome shotgun (WGS) entry which is preliminary data.</text>
</comment>
<dbReference type="Proteomes" id="UP001583177">
    <property type="component" value="Unassembled WGS sequence"/>
</dbReference>
<dbReference type="PANTHER" id="PTHR42678">
    <property type="entry name" value="AMIDASE"/>
    <property type="match status" value="1"/>
</dbReference>
<keyword evidence="3" id="KW-1185">Reference proteome</keyword>
<dbReference type="InterPro" id="IPR023631">
    <property type="entry name" value="Amidase_dom"/>
</dbReference>
<proteinExistence type="predicted"/>
<dbReference type="PANTHER" id="PTHR42678:SF34">
    <property type="entry name" value="OS04G0183300 PROTEIN"/>
    <property type="match status" value="1"/>
</dbReference>
<gene>
    <name evidence="2" type="ORF">Daus18300_011323</name>
</gene>